<reference evidence="2 3" key="1">
    <citation type="submission" date="2015-12" db="EMBL/GenBank/DDBJ databases">
        <title>The genome of Folsomia candida.</title>
        <authorList>
            <person name="Faddeeva A."/>
            <person name="Derks M.F."/>
            <person name="Anvar Y."/>
            <person name="Smit S."/>
            <person name="Van Straalen N."/>
            <person name="Roelofs D."/>
        </authorList>
    </citation>
    <scope>NUCLEOTIDE SEQUENCE [LARGE SCALE GENOMIC DNA]</scope>
    <source>
        <strain evidence="2 3">VU population</strain>
        <tissue evidence="2">Whole body</tissue>
    </source>
</reference>
<feature type="signal peptide" evidence="1">
    <location>
        <begin position="1"/>
        <end position="19"/>
    </location>
</feature>
<keyword evidence="3" id="KW-1185">Reference proteome</keyword>
<name>A0A226EXT7_FOLCA</name>
<proteinExistence type="predicted"/>
<dbReference type="Pfam" id="PF01395">
    <property type="entry name" value="PBP_GOBP"/>
    <property type="match status" value="1"/>
</dbReference>
<dbReference type="GO" id="GO:0005549">
    <property type="term" value="F:odorant binding"/>
    <property type="evidence" value="ECO:0007669"/>
    <property type="project" value="InterPro"/>
</dbReference>
<dbReference type="InterPro" id="IPR036728">
    <property type="entry name" value="PBP_GOBP_sf"/>
</dbReference>
<protein>
    <submittedName>
        <fullName evidence="2">General odorant-binding protein 1</fullName>
    </submittedName>
</protein>
<dbReference type="OrthoDB" id="8248853at2759"/>
<keyword evidence="1" id="KW-0732">Signal</keyword>
<comment type="caution">
    <text evidence="2">The sequence shown here is derived from an EMBL/GenBank/DDBJ whole genome shotgun (WGS) entry which is preliminary data.</text>
</comment>
<accession>A0A226EXT7</accession>
<dbReference type="InterPro" id="IPR006170">
    <property type="entry name" value="PBP/GOBP"/>
</dbReference>
<dbReference type="Gene3D" id="1.10.238.20">
    <property type="entry name" value="Pheromone/general odorant binding protein domain"/>
    <property type="match status" value="1"/>
</dbReference>
<evidence type="ECO:0000313" key="2">
    <source>
        <dbReference type="EMBL" id="OXA61977.1"/>
    </source>
</evidence>
<evidence type="ECO:0000313" key="3">
    <source>
        <dbReference type="Proteomes" id="UP000198287"/>
    </source>
</evidence>
<organism evidence="2 3">
    <name type="scientific">Folsomia candida</name>
    <name type="common">Springtail</name>
    <dbReference type="NCBI Taxonomy" id="158441"/>
    <lineage>
        <taxon>Eukaryota</taxon>
        <taxon>Metazoa</taxon>
        <taxon>Ecdysozoa</taxon>
        <taxon>Arthropoda</taxon>
        <taxon>Hexapoda</taxon>
        <taxon>Collembola</taxon>
        <taxon>Entomobryomorpha</taxon>
        <taxon>Isotomoidea</taxon>
        <taxon>Isotomidae</taxon>
        <taxon>Proisotominae</taxon>
        <taxon>Folsomia</taxon>
    </lineage>
</organism>
<dbReference type="Proteomes" id="UP000198287">
    <property type="component" value="Unassembled WGS sequence"/>
</dbReference>
<feature type="chain" id="PRO_5012285238" evidence="1">
    <location>
        <begin position="20"/>
        <end position="141"/>
    </location>
</feature>
<evidence type="ECO:0000256" key="1">
    <source>
        <dbReference type="SAM" id="SignalP"/>
    </source>
</evidence>
<gene>
    <name evidence="2" type="ORF">Fcan01_02867</name>
</gene>
<dbReference type="AlphaFoldDB" id="A0A226EXT7"/>
<dbReference type="OMA" id="KCAGEEV"/>
<dbReference type="SMART" id="SM00708">
    <property type="entry name" value="PhBP"/>
    <property type="match status" value="1"/>
</dbReference>
<dbReference type="EMBL" id="LNIX01000001">
    <property type="protein sequence ID" value="OXA61977.1"/>
    <property type="molecule type" value="Genomic_DNA"/>
</dbReference>
<dbReference type="SUPFAM" id="SSF47565">
    <property type="entry name" value="Insect pheromone/odorant-binding proteins"/>
    <property type="match status" value="1"/>
</dbReference>
<sequence>MKTISIAIFAASLISVSWGQEETKCAGEEVTLTDQQKTQITECLNEAKIKTVWKIPADKLSCFGVCILDKKGMLTPEGKINHEKAFKYIEMTMPSKVRKPLIEGIDKCIKEHGQDVKVKDDPGCMSFLHVGNCGKFVDEIS</sequence>